<keyword evidence="7" id="KW-0963">Cytoplasm</keyword>
<accession>D1C259</accession>
<dbReference type="KEGG" id="sti:Sthe_0889"/>
<evidence type="ECO:0000256" key="5">
    <source>
        <dbReference type="ARBA" id="ARBA00022801"/>
    </source>
</evidence>
<organism evidence="8 9">
    <name type="scientific">Sphaerobacter thermophilus (strain ATCC 49802 / DSM 20745 / KCCM 41009 / NCIMB 13125 / S 6022)</name>
    <dbReference type="NCBI Taxonomy" id="479434"/>
    <lineage>
        <taxon>Bacteria</taxon>
        <taxon>Pseudomonadati</taxon>
        <taxon>Thermomicrobiota</taxon>
        <taxon>Thermomicrobia</taxon>
        <taxon>Sphaerobacterales</taxon>
        <taxon>Sphaerobacterineae</taxon>
        <taxon>Sphaerobacteraceae</taxon>
        <taxon>Sphaerobacter</taxon>
    </lineage>
</organism>
<evidence type="ECO:0000313" key="8">
    <source>
        <dbReference type="EMBL" id="ACZ38326.1"/>
    </source>
</evidence>
<name>D1C259_SPHTD</name>
<keyword evidence="6 7" id="KW-0862">Zinc</keyword>
<evidence type="ECO:0000256" key="3">
    <source>
        <dbReference type="ARBA" id="ARBA00022723"/>
    </source>
</evidence>
<keyword evidence="7" id="KW-0698">rRNA processing</keyword>
<protein>
    <recommendedName>
        <fullName evidence="7">Endoribonuclease YbeY</fullName>
        <ecNumber evidence="7">3.1.-.-</ecNumber>
    </recommendedName>
</protein>
<comment type="subcellular location">
    <subcellularLocation>
        <location evidence="7">Cytoplasm</location>
    </subcellularLocation>
</comment>
<dbReference type="InterPro" id="IPR020549">
    <property type="entry name" value="YbeY_CS"/>
</dbReference>
<feature type="binding site" evidence="7">
    <location>
        <position position="124"/>
    </location>
    <ligand>
        <name>Zn(2+)</name>
        <dbReference type="ChEBI" id="CHEBI:29105"/>
        <note>catalytic</note>
    </ligand>
</feature>
<comment type="cofactor">
    <cofactor evidence="7">
        <name>Zn(2+)</name>
        <dbReference type="ChEBI" id="CHEBI:29105"/>
    </cofactor>
    <text evidence="7">Binds 1 zinc ion.</text>
</comment>
<dbReference type="HAMAP" id="MF_00009">
    <property type="entry name" value="Endoribonucl_YbeY"/>
    <property type="match status" value="1"/>
</dbReference>
<dbReference type="SUPFAM" id="SSF55486">
    <property type="entry name" value="Metalloproteases ('zincins'), catalytic domain"/>
    <property type="match status" value="1"/>
</dbReference>
<dbReference type="PROSITE" id="PS01306">
    <property type="entry name" value="UPF0054"/>
    <property type="match status" value="1"/>
</dbReference>
<evidence type="ECO:0000256" key="2">
    <source>
        <dbReference type="ARBA" id="ARBA00022722"/>
    </source>
</evidence>
<evidence type="ECO:0000313" key="9">
    <source>
        <dbReference type="Proteomes" id="UP000002027"/>
    </source>
</evidence>
<dbReference type="EC" id="3.1.-.-" evidence="7"/>
<dbReference type="Gene3D" id="3.40.390.30">
    <property type="entry name" value="Metalloproteases ('zincins'), catalytic domain"/>
    <property type="match status" value="1"/>
</dbReference>
<proteinExistence type="inferred from homology"/>
<dbReference type="FunCoup" id="D1C259">
    <property type="interactions" value="370"/>
</dbReference>
<sequence>MPEHGGLSVELTISPGAPSLDQGRLRAVLAFAARHEGLSGTVGVWICTDAEIADLHLRFMNIPDPTDVLTFPADITNTDGPYLGDIAVSFDTAADQAADAGHSPQREIAYLALHGLLHLAGYDDLTPDERDTMLRRQDELIAAFEREEPGEWG</sequence>
<evidence type="ECO:0000256" key="4">
    <source>
        <dbReference type="ARBA" id="ARBA00022759"/>
    </source>
</evidence>
<comment type="function">
    <text evidence="7">Single strand-specific metallo-endoribonuclease involved in late-stage 70S ribosome quality control and in maturation of the 3' terminus of the 16S rRNA.</text>
</comment>
<evidence type="ECO:0000256" key="7">
    <source>
        <dbReference type="HAMAP-Rule" id="MF_00009"/>
    </source>
</evidence>
<evidence type="ECO:0000256" key="6">
    <source>
        <dbReference type="ARBA" id="ARBA00022833"/>
    </source>
</evidence>
<keyword evidence="7" id="KW-0690">Ribosome biogenesis</keyword>
<dbReference type="PANTHER" id="PTHR46986">
    <property type="entry name" value="ENDORIBONUCLEASE YBEY, CHLOROPLASTIC"/>
    <property type="match status" value="1"/>
</dbReference>
<dbReference type="STRING" id="479434.Sthe_0889"/>
<dbReference type="GO" id="GO:0005737">
    <property type="term" value="C:cytoplasm"/>
    <property type="evidence" value="ECO:0007669"/>
    <property type="project" value="UniProtKB-SubCell"/>
</dbReference>
<feature type="binding site" evidence="7">
    <location>
        <position position="114"/>
    </location>
    <ligand>
        <name>Zn(2+)</name>
        <dbReference type="ChEBI" id="CHEBI:29105"/>
        <note>catalytic</note>
    </ligand>
</feature>
<dbReference type="GO" id="GO:0004521">
    <property type="term" value="F:RNA endonuclease activity"/>
    <property type="evidence" value="ECO:0007669"/>
    <property type="project" value="UniProtKB-UniRule"/>
</dbReference>
<keyword evidence="5 7" id="KW-0378">Hydrolase</keyword>
<keyword evidence="4 7" id="KW-0255">Endonuclease</keyword>
<dbReference type="HOGENOM" id="CLU_106710_3_1_0"/>
<keyword evidence="3 7" id="KW-0479">Metal-binding</keyword>
<reference evidence="9" key="1">
    <citation type="submission" date="2009-11" db="EMBL/GenBank/DDBJ databases">
        <title>The complete chromosome 1 of Sphaerobacter thermophilus DSM 20745.</title>
        <authorList>
            <person name="Lucas S."/>
            <person name="Copeland A."/>
            <person name="Lapidus A."/>
            <person name="Glavina del Rio T."/>
            <person name="Dalin E."/>
            <person name="Tice H."/>
            <person name="Bruce D."/>
            <person name="Goodwin L."/>
            <person name="Pitluck S."/>
            <person name="Kyrpides N."/>
            <person name="Mavromatis K."/>
            <person name="Ivanova N."/>
            <person name="Mikhailova N."/>
            <person name="LaButti K.M."/>
            <person name="Clum A."/>
            <person name="Sun H.I."/>
            <person name="Brettin T."/>
            <person name="Detter J.C."/>
            <person name="Han C."/>
            <person name="Larimer F."/>
            <person name="Land M."/>
            <person name="Hauser L."/>
            <person name="Markowitz V."/>
            <person name="Cheng J.F."/>
            <person name="Hugenholtz P."/>
            <person name="Woyke T."/>
            <person name="Wu D."/>
            <person name="Steenblock K."/>
            <person name="Schneider S."/>
            <person name="Pukall R."/>
            <person name="Goeker M."/>
            <person name="Klenk H.P."/>
            <person name="Eisen J.A."/>
        </authorList>
    </citation>
    <scope>NUCLEOTIDE SEQUENCE [LARGE SCALE GENOMIC DNA]</scope>
    <source>
        <strain evidence="9">ATCC 49802 / DSM 20745 / S 6022</strain>
    </source>
</reference>
<dbReference type="eggNOG" id="COG0319">
    <property type="taxonomic scope" value="Bacteria"/>
</dbReference>
<dbReference type="OrthoDB" id="9807740at2"/>
<keyword evidence="2 7" id="KW-0540">Nuclease</keyword>
<dbReference type="GO" id="GO:0004222">
    <property type="term" value="F:metalloendopeptidase activity"/>
    <property type="evidence" value="ECO:0007669"/>
    <property type="project" value="InterPro"/>
</dbReference>
<dbReference type="InParanoid" id="D1C259"/>
<dbReference type="NCBIfam" id="TIGR00043">
    <property type="entry name" value="rRNA maturation RNase YbeY"/>
    <property type="match status" value="1"/>
</dbReference>
<dbReference type="Proteomes" id="UP000002027">
    <property type="component" value="Chromosome 1"/>
</dbReference>
<reference evidence="8 9" key="2">
    <citation type="journal article" date="2010" name="Stand. Genomic Sci.">
        <title>Complete genome sequence of Desulfohalobium retbaense type strain (HR(100)).</title>
        <authorList>
            <person name="Spring S."/>
            <person name="Nolan M."/>
            <person name="Lapidus A."/>
            <person name="Glavina Del Rio T."/>
            <person name="Copeland A."/>
            <person name="Tice H."/>
            <person name="Cheng J.F."/>
            <person name="Lucas S."/>
            <person name="Land M."/>
            <person name="Chen F."/>
            <person name="Bruce D."/>
            <person name="Goodwin L."/>
            <person name="Pitluck S."/>
            <person name="Ivanova N."/>
            <person name="Mavromatis K."/>
            <person name="Mikhailova N."/>
            <person name="Pati A."/>
            <person name="Chen A."/>
            <person name="Palaniappan K."/>
            <person name="Hauser L."/>
            <person name="Chang Y.J."/>
            <person name="Jeffries C.D."/>
            <person name="Munk C."/>
            <person name="Kiss H."/>
            <person name="Chain P."/>
            <person name="Han C."/>
            <person name="Brettin T."/>
            <person name="Detter J.C."/>
            <person name="Schuler E."/>
            <person name="Goker M."/>
            <person name="Rohde M."/>
            <person name="Bristow J."/>
            <person name="Eisen J.A."/>
            <person name="Markowitz V."/>
            <person name="Hugenholtz P."/>
            <person name="Kyrpides N.C."/>
            <person name="Klenk H.P."/>
        </authorList>
    </citation>
    <scope>NUCLEOTIDE SEQUENCE [LARGE SCALE GENOMIC DNA]</scope>
    <source>
        <strain evidence="9">ATCC 49802 / DSM 20745 / S 6022</strain>
    </source>
</reference>
<dbReference type="InterPro" id="IPR023091">
    <property type="entry name" value="MetalPrtase_cat_dom_sf_prd"/>
</dbReference>
<dbReference type="InterPro" id="IPR002036">
    <property type="entry name" value="YbeY"/>
</dbReference>
<dbReference type="GO" id="GO:0008270">
    <property type="term" value="F:zinc ion binding"/>
    <property type="evidence" value="ECO:0007669"/>
    <property type="project" value="UniProtKB-UniRule"/>
</dbReference>
<keyword evidence="9" id="KW-1185">Reference proteome</keyword>
<dbReference type="EMBL" id="CP001823">
    <property type="protein sequence ID" value="ACZ38326.1"/>
    <property type="molecule type" value="Genomic_DNA"/>
</dbReference>
<dbReference type="PANTHER" id="PTHR46986:SF1">
    <property type="entry name" value="ENDORIBONUCLEASE YBEY, CHLOROPLASTIC"/>
    <property type="match status" value="1"/>
</dbReference>
<gene>
    <name evidence="7" type="primary">ybeY</name>
    <name evidence="8" type="ordered locus">Sthe_0889</name>
</gene>
<dbReference type="Pfam" id="PF02130">
    <property type="entry name" value="YbeY"/>
    <property type="match status" value="1"/>
</dbReference>
<comment type="similarity">
    <text evidence="1 7">Belongs to the endoribonuclease YbeY family.</text>
</comment>
<dbReference type="AlphaFoldDB" id="D1C259"/>
<dbReference type="GO" id="GO:0006364">
    <property type="term" value="P:rRNA processing"/>
    <property type="evidence" value="ECO:0007669"/>
    <property type="project" value="UniProtKB-UniRule"/>
</dbReference>
<feature type="binding site" evidence="7">
    <location>
        <position position="118"/>
    </location>
    <ligand>
        <name>Zn(2+)</name>
        <dbReference type="ChEBI" id="CHEBI:29105"/>
        <note>catalytic</note>
    </ligand>
</feature>
<dbReference type="RefSeq" id="WP_012871373.1">
    <property type="nucleotide sequence ID" value="NC_013523.1"/>
</dbReference>
<evidence type="ECO:0000256" key="1">
    <source>
        <dbReference type="ARBA" id="ARBA00010875"/>
    </source>
</evidence>